<feature type="transmembrane region" description="Helical" evidence="8">
    <location>
        <begin position="60"/>
        <end position="82"/>
    </location>
</feature>
<proteinExistence type="inferred from homology"/>
<gene>
    <name evidence="9" type="ORF">ACFOOI_06140</name>
</gene>
<protein>
    <submittedName>
        <fullName evidence="9">AI-2E family transporter</fullName>
    </submittedName>
</protein>
<comment type="caution">
    <text evidence="9">The sequence shown here is derived from an EMBL/GenBank/DDBJ whole genome shotgun (WGS) entry which is preliminary data.</text>
</comment>
<dbReference type="Pfam" id="PF01594">
    <property type="entry name" value="AI-2E_transport"/>
    <property type="match status" value="1"/>
</dbReference>
<name>A0ABV7YT47_9BACT</name>
<organism evidence="9 10">
    <name type="scientific">Lacihabitans lacunae</name>
    <dbReference type="NCBI Taxonomy" id="1028214"/>
    <lineage>
        <taxon>Bacteria</taxon>
        <taxon>Pseudomonadati</taxon>
        <taxon>Bacteroidota</taxon>
        <taxon>Cytophagia</taxon>
        <taxon>Cytophagales</taxon>
        <taxon>Leadbetterellaceae</taxon>
        <taxon>Lacihabitans</taxon>
    </lineage>
</organism>
<evidence type="ECO:0000256" key="4">
    <source>
        <dbReference type="ARBA" id="ARBA00022475"/>
    </source>
</evidence>
<dbReference type="Proteomes" id="UP001595616">
    <property type="component" value="Unassembled WGS sequence"/>
</dbReference>
<evidence type="ECO:0000313" key="9">
    <source>
        <dbReference type="EMBL" id="MFC3810225.1"/>
    </source>
</evidence>
<evidence type="ECO:0000313" key="10">
    <source>
        <dbReference type="Proteomes" id="UP001595616"/>
    </source>
</evidence>
<keyword evidence="3" id="KW-0813">Transport</keyword>
<feature type="transmembrane region" description="Helical" evidence="8">
    <location>
        <begin position="150"/>
        <end position="167"/>
    </location>
</feature>
<feature type="transmembrane region" description="Helical" evidence="8">
    <location>
        <begin position="12"/>
        <end position="28"/>
    </location>
</feature>
<comment type="subcellular location">
    <subcellularLocation>
        <location evidence="1">Cell membrane</location>
        <topology evidence="1">Multi-pass membrane protein</topology>
    </subcellularLocation>
</comment>
<feature type="transmembrane region" description="Helical" evidence="8">
    <location>
        <begin position="300"/>
        <end position="327"/>
    </location>
</feature>
<dbReference type="RefSeq" id="WP_379836172.1">
    <property type="nucleotide sequence ID" value="NZ_JBHRYQ010000001.1"/>
</dbReference>
<dbReference type="PANTHER" id="PTHR21716:SF53">
    <property type="entry name" value="PERMEASE PERM-RELATED"/>
    <property type="match status" value="1"/>
</dbReference>
<evidence type="ECO:0000256" key="6">
    <source>
        <dbReference type="ARBA" id="ARBA00022989"/>
    </source>
</evidence>
<evidence type="ECO:0000256" key="3">
    <source>
        <dbReference type="ARBA" id="ARBA00022448"/>
    </source>
</evidence>
<dbReference type="InterPro" id="IPR002549">
    <property type="entry name" value="AI-2E-like"/>
</dbReference>
<keyword evidence="10" id="KW-1185">Reference proteome</keyword>
<feature type="transmembrane region" description="Helical" evidence="8">
    <location>
        <begin position="264"/>
        <end position="280"/>
    </location>
</feature>
<reference evidence="10" key="1">
    <citation type="journal article" date="2019" name="Int. J. Syst. Evol. Microbiol.">
        <title>The Global Catalogue of Microorganisms (GCM) 10K type strain sequencing project: providing services to taxonomists for standard genome sequencing and annotation.</title>
        <authorList>
            <consortium name="The Broad Institute Genomics Platform"/>
            <consortium name="The Broad Institute Genome Sequencing Center for Infectious Disease"/>
            <person name="Wu L."/>
            <person name="Ma J."/>
        </authorList>
    </citation>
    <scope>NUCLEOTIDE SEQUENCE [LARGE SCALE GENOMIC DNA]</scope>
    <source>
        <strain evidence="10">CECT 7956</strain>
    </source>
</reference>
<accession>A0ABV7YT47</accession>
<dbReference type="PANTHER" id="PTHR21716">
    <property type="entry name" value="TRANSMEMBRANE PROTEIN"/>
    <property type="match status" value="1"/>
</dbReference>
<evidence type="ECO:0000256" key="7">
    <source>
        <dbReference type="ARBA" id="ARBA00023136"/>
    </source>
</evidence>
<evidence type="ECO:0000256" key="1">
    <source>
        <dbReference type="ARBA" id="ARBA00004651"/>
    </source>
</evidence>
<keyword evidence="4" id="KW-1003">Cell membrane</keyword>
<sequence length="369" mass="41217">MKDTSIKTNRLPEFIIFGIVSIFSMIYLKSILAPIFISILLAVIVRPIVDFLIKKKVPQTLSVFISIVTIIAVFGTFVYVILLEFGDLADKQTQIMQKFTDYKESMFASIKQTRNGEKLLGMIKGNLNLEGYMSSGLEKLMGTLNTSVDFFISLTLLPIYMFFFLMHPDFFFNAVSKIVDPNDKFEIKEIISACRKSLQSYFVGFFKVILILTILNSIGLLALGIENAIFYSALASLLNIVPYVGVLVGSLLPAFIALITKDSAWYAVGVIGWMSFVQFLEGNIITPKIVGDEIKINSFIVLVFLLLAGKIWGIVGLVVAIPIAAVLKEICKNIPKLQHYAYLIGEFPEKNKKKSKSKSIIEKLKLSIS</sequence>
<feature type="transmembrane region" description="Helical" evidence="8">
    <location>
        <begin position="201"/>
        <end position="223"/>
    </location>
</feature>
<keyword evidence="7 8" id="KW-0472">Membrane</keyword>
<feature type="transmembrane region" description="Helical" evidence="8">
    <location>
        <begin position="229"/>
        <end position="252"/>
    </location>
</feature>
<evidence type="ECO:0000256" key="8">
    <source>
        <dbReference type="SAM" id="Phobius"/>
    </source>
</evidence>
<evidence type="ECO:0000256" key="2">
    <source>
        <dbReference type="ARBA" id="ARBA00009773"/>
    </source>
</evidence>
<evidence type="ECO:0000256" key="5">
    <source>
        <dbReference type="ARBA" id="ARBA00022692"/>
    </source>
</evidence>
<comment type="similarity">
    <text evidence="2">Belongs to the autoinducer-2 exporter (AI-2E) (TC 2.A.86) family.</text>
</comment>
<keyword evidence="5 8" id="KW-0812">Transmembrane</keyword>
<keyword evidence="6 8" id="KW-1133">Transmembrane helix</keyword>
<dbReference type="EMBL" id="JBHRYQ010000001">
    <property type="protein sequence ID" value="MFC3810225.1"/>
    <property type="molecule type" value="Genomic_DNA"/>
</dbReference>